<protein>
    <submittedName>
        <fullName evidence="3">DUF349 domain-containing protein</fullName>
    </submittedName>
</protein>
<keyword evidence="4" id="KW-1185">Reference proteome</keyword>
<dbReference type="Proteomes" id="UP000483379">
    <property type="component" value="Unassembled WGS sequence"/>
</dbReference>
<accession>A0A6M0JZ10</accession>
<feature type="compositionally biased region" description="Basic and acidic residues" evidence="2">
    <location>
        <begin position="28"/>
        <end position="39"/>
    </location>
</feature>
<name>A0A6M0JZ10_9GAMM</name>
<feature type="coiled-coil region" evidence="1">
    <location>
        <begin position="328"/>
        <end position="361"/>
    </location>
</feature>
<dbReference type="InterPro" id="IPR007139">
    <property type="entry name" value="DUF349"/>
</dbReference>
<proteinExistence type="predicted"/>
<evidence type="ECO:0000313" key="4">
    <source>
        <dbReference type="Proteomes" id="UP000483379"/>
    </source>
</evidence>
<evidence type="ECO:0000256" key="2">
    <source>
        <dbReference type="SAM" id="MobiDB-lite"/>
    </source>
</evidence>
<evidence type="ECO:0000256" key="1">
    <source>
        <dbReference type="SAM" id="Coils"/>
    </source>
</evidence>
<sequence>MLLKRFFQKRKGTSDTVGAAAQGKPQGHAKDQEPRRSATEPRIQAITALNELEALAQALKQATDEAARQAASTRLVTALCNDLAPDISAERLQDILASGLDAQAMERIARQAHTPQARRAAIASTDSPRVLAECAIEDRLAANRGVAVERLEDKAALEDVQHRIGKRDKNVYRIAREKLRLIAQQEERPRLIRTQREDILAKLERLGRLGSWSQDRALLDHLQRQWAEIAEEVEPEWQARLESERDRFLRAYDDYCRENAALLAEQAAAEAARKQAEALLEELQALVDQGETEGLDLACERVATAWETLPKLPASARTALDKRYARLMQALSSSRQALADRRQQAERLVKLQTKLEQLSGDSKALDCKRTEALLRDGRALASALSSEPESSTVQSLAERLESRLQRQRKQAEQKLKQFPERLAELETHLTAGELKKADPIYQSLQSALELIRVSGIHKGEETKLSHRLRALAPRLRELQNWRRWGADQHREELCAQMEALTEKEAPLEALAEALRGLQADWKRLDKTGSPASQALWDRFHQTSETVYARCQPYMESQAAEREANRVAREQLCAQLEEFLSKVDWERVDWKKMMRAEREMRQTWSGIGQTEGRHRKQLERRFYQSLRQLDQRLDAERKRNQAHKQQLVERVQALVDLPDLDAAIEQTKAIQREWHTTVPARQKDENKLWQRFRAACDAVFARRAALQQAHASELHQNLEAREALCREAHEIAAREQDAKQMAAAQRKLAERWRAAESLPVPRQAAAKLAQTWQKSYAKLEAQRRSAEERARAASLALLKQQATLCERIEQMLLSDPSGQAETAAIREAWTQLPTQEDAKLQQTIEGRFQQGLAAAENTGKKAALSAQLNENAERKAQLCLQLEIIAGIDSPAELAQQRLEFQVSRLAERMAEGEDDPLQGAASLLHEWYACGPAPQDQALSERFDRISEALTRRRAAVVEPA</sequence>
<organism evidence="3 4">
    <name type="scientific">Thiorhodococcus minor</name>
    <dbReference type="NCBI Taxonomy" id="57489"/>
    <lineage>
        <taxon>Bacteria</taxon>
        <taxon>Pseudomonadati</taxon>
        <taxon>Pseudomonadota</taxon>
        <taxon>Gammaproteobacteria</taxon>
        <taxon>Chromatiales</taxon>
        <taxon>Chromatiaceae</taxon>
        <taxon>Thiorhodococcus</taxon>
    </lineage>
</organism>
<dbReference type="EMBL" id="JAAIJQ010000027">
    <property type="protein sequence ID" value="NEV62409.1"/>
    <property type="molecule type" value="Genomic_DNA"/>
</dbReference>
<dbReference type="Pfam" id="PF03993">
    <property type="entry name" value="DUF349"/>
    <property type="match status" value="3"/>
</dbReference>
<feature type="coiled-coil region" evidence="1">
    <location>
        <begin position="768"/>
        <end position="795"/>
    </location>
</feature>
<gene>
    <name evidence="3" type="ORF">G3446_10985</name>
</gene>
<evidence type="ECO:0000313" key="3">
    <source>
        <dbReference type="EMBL" id="NEV62409.1"/>
    </source>
</evidence>
<dbReference type="AlphaFoldDB" id="A0A6M0JZ10"/>
<reference evidence="3 4" key="1">
    <citation type="submission" date="2020-02" db="EMBL/GenBank/DDBJ databases">
        <title>Genome sequences of Thiorhodococcus mannitoliphagus and Thiorhodococcus minor, purple sulfur photosynthetic bacteria in the gammaproteobacterial family, Chromatiaceae.</title>
        <authorList>
            <person name="Aviles F.A."/>
            <person name="Meyer T.E."/>
            <person name="Kyndt J.A."/>
        </authorList>
    </citation>
    <scope>NUCLEOTIDE SEQUENCE [LARGE SCALE GENOMIC DNA]</scope>
    <source>
        <strain evidence="3 4">DSM 11518</strain>
    </source>
</reference>
<feature type="coiled-coil region" evidence="1">
    <location>
        <begin position="257"/>
        <end position="293"/>
    </location>
</feature>
<keyword evidence="1" id="KW-0175">Coiled coil</keyword>
<feature type="coiled-coil region" evidence="1">
    <location>
        <begin position="42"/>
        <end position="72"/>
    </location>
</feature>
<feature type="coiled-coil region" evidence="1">
    <location>
        <begin position="394"/>
        <end position="428"/>
    </location>
</feature>
<comment type="caution">
    <text evidence="3">The sequence shown here is derived from an EMBL/GenBank/DDBJ whole genome shotgun (WGS) entry which is preliminary data.</text>
</comment>
<feature type="region of interest" description="Disordered" evidence="2">
    <location>
        <begin position="8"/>
        <end position="40"/>
    </location>
</feature>